<evidence type="ECO:0000259" key="4">
    <source>
        <dbReference type="Pfam" id="PF02714"/>
    </source>
</evidence>
<evidence type="ECO:0000313" key="5">
    <source>
        <dbReference type="EMBL" id="KAF6030199.1"/>
    </source>
</evidence>
<dbReference type="AlphaFoldDB" id="A0A7J7JUY6"/>
<gene>
    <name evidence="5" type="ORF">EB796_011493</name>
</gene>
<keyword evidence="2" id="KW-0812">Transmembrane</keyword>
<keyword evidence="2" id="KW-1133">Transmembrane helix</keyword>
<dbReference type="EMBL" id="VXIV02001737">
    <property type="protein sequence ID" value="KAF6030199.1"/>
    <property type="molecule type" value="Genomic_DNA"/>
</dbReference>
<dbReference type="Proteomes" id="UP000593567">
    <property type="component" value="Unassembled WGS sequence"/>
</dbReference>
<evidence type="ECO:0000256" key="2">
    <source>
        <dbReference type="SAM" id="Phobius"/>
    </source>
</evidence>
<proteinExistence type="predicted"/>
<feature type="domain" description="CSC1/OSCA1-like 7TM region" evidence="4">
    <location>
        <begin position="1"/>
        <end position="91"/>
    </location>
</feature>
<feature type="compositionally biased region" description="Basic and acidic residues" evidence="1">
    <location>
        <begin position="182"/>
        <end position="196"/>
    </location>
</feature>
<feature type="signal peptide" evidence="3">
    <location>
        <begin position="1"/>
        <end position="19"/>
    </location>
</feature>
<dbReference type="OrthoDB" id="1689567at2759"/>
<feature type="chain" id="PRO_5029859434" evidence="3">
    <location>
        <begin position="20"/>
        <end position="265"/>
    </location>
</feature>
<evidence type="ECO:0000256" key="1">
    <source>
        <dbReference type="SAM" id="MobiDB-lite"/>
    </source>
</evidence>
<keyword evidence="2" id="KW-0472">Membrane</keyword>
<sequence>MRKTFLFLLLMIVILRSLGLPSAKAFLEYAFTKRREVREMRWACIFLPGNGAFFVNYVITSAFIGNALTLIRFPELTMYVLRMLAARSAYEQSAVRRQFENKNDEESVKMTRTHTHENDQVLDATSFADPEFIDTTMRRYESSPSTTESESGEDDVPEERVDERSVQSDEEKDDYQSSCTESQREDVQSVYSDDRITPMPRNHNSQEALDNVYSEYRSSKRFGRTDSRSSIGSSDSWEQVTSEMMSYPKPAARTSGDAAQRSNND</sequence>
<feature type="region of interest" description="Disordered" evidence="1">
    <location>
        <begin position="138"/>
        <end position="265"/>
    </location>
</feature>
<dbReference type="Pfam" id="PF02714">
    <property type="entry name" value="RSN1_7TM"/>
    <property type="match status" value="1"/>
</dbReference>
<evidence type="ECO:0000313" key="6">
    <source>
        <dbReference type="Proteomes" id="UP000593567"/>
    </source>
</evidence>
<accession>A0A7J7JUY6</accession>
<keyword evidence="3" id="KW-0732">Signal</keyword>
<evidence type="ECO:0000256" key="3">
    <source>
        <dbReference type="SAM" id="SignalP"/>
    </source>
</evidence>
<feature type="transmembrane region" description="Helical" evidence="2">
    <location>
        <begin position="51"/>
        <end position="73"/>
    </location>
</feature>
<reference evidence="5" key="1">
    <citation type="submission" date="2020-06" db="EMBL/GenBank/DDBJ databases">
        <title>Draft genome of Bugula neritina, a colonial animal packing powerful symbionts and potential medicines.</title>
        <authorList>
            <person name="Rayko M."/>
        </authorList>
    </citation>
    <scope>NUCLEOTIDE SEQUENCE [LARGE SCALE GENOMIC DNA]</scope>
    <source>
        <strain evidence="5">Kwan_BN1</strain>
    </source>
</reference>
<protein>
    <submittedName>
        <fullName evidence="5">TMEM63C</fullName>
    </submittedName>
</protein>
<comment type="caution">
    <text evidence="5">The sequence shown here is derived from an EMBL/GenBank/DDBJ whole genome shotgun (WGS) entry which is preliminary data.</text>
</comment>
<organism evidence="5 6">
    <name type="scientific">Bugula neritina</name>
    <name type="common">Brown bryozoan</name>
    <name type="synonym">Sertularia neritina</name>
    <dbReference type="NCBI Taxonomy" id="10212"/>
    <lineage>
        <taxon>Eukaryota</taxon>
        <taxon>Metazoa</taxon>
        <taxon>Spiralia</taxon>
        <taxon>Lophotrochozoa</taxon>
        <taxon>Bryozoa</taxon>
        <taxon>Gymnolaemata</taxon>
        <taxon>Cheilostomatida</taxon>
        <taxon>Flustrina</taxon>
        <taxon>Buguloidea</taxon>
        <taxon>Bugulidae</taxon>
        <taxon>Bugula</taxon>
    </lineage>
</organism>
<feature type="compositionally biased region" description="Basic and acidic residues" evidence="1">
    <location>
        <begin position="158"/>
        <end position="169"/>
    </location>
</feature>
<dbReference type="InterPro" id="IPR003864">
    <property type="entry name" value="CSC1/OSCA1-like_7TM"/>
</dbReference>
<name>A0A7J7JUY6_BUGNE</name>
<keyword evidence="6" id="KW-1185">Reference proteome</keyword>
<dbReference type="GO" id="GO:0016020">
    <property type="term" value="C:membrane"/>
    <property type="evidence" value="ECO:0007669"/>
    <property type="project" value="InterPro"/>
</dbReference>